<feature type="domain" description="Casparian strip membrane protein" evidence="9">
    <location>
        <begin position="28"/>
        <end position="173"/>
    </location>
</feature>
<comment type="subunit">
    <text evidence="3 8">Homodimer and heterodimers.</text>
</comment>
<evidence type="ECO:0000256" key="2">
    <source>
        <dbReference type="ARBA" id="ARBA00007651"/>
    </source>
</evidence>
<dbReference type="PANTHER" id="PTHR36488:SF8">
    <property type="entry name" value="CASP-LIKE PROTEIN 1U1"/>
    <property type="match status" value="1"/>
</dbReference>
<keyword evidence="7 8" id="KW-0472">Membrane</keyword>
<organism evidence="10 11">
    <name type="scientific">Xanthoceras sorbifolium</name>
    <dbReference type="NCBI Taxonomy" id="99658"/>
    <lineage>
        <taxon>Eukaryota</taxon>
        <taxon>Viridiplantae</taxon>
        <taxon>Streptophyta</taxon>
        <taxon>Embryophyta</taxon>
        <taxon>Tracheophyta</taxon>
        <taxon>Spermatophyta</taxon>
        <taxon>Magnoliopsida</taxon>
        <taxon>eudicotyledons</taxon>
        <taxon>Gunneridae</taxon>
        <taxon>Pentapetalae</taxon>
        <taxon>rosids</taxon>
        <taxon>malvids</taxon>
        <taxon>Sapindales</taxon>
        <taxon>Sapindaceae</taxon>
        <taxon>Xanthoceroideae</taxon>
        <taxon>Xanthoceras</taxon>
    </lineage>
</organism>
<evidence type="ECO:0000256" key="6">
    <source>
        <dbReference type="ARBA" id="ARBA00022989"/>
    </source>
</evidence>
<comment type="subcellular location">
    <subcellularLocation>
        <location evidence="1 8">Cell membrane</location>
        <topology evidence="1 8">Multi-pass membrane protein</topology>
    </subcellularLocation>
</comment>
<evidence type="ECO:0000256" key="7">
    <source>
        <dbReference type="ARBA" id="ARBA00023136"/>
    </source>
</evidence>
<comment type="caution">
    <text evidence="10">The sequence shown here is derived from an EMBL/GenBank/DDBJ whole genome shotgun (WGS) entry which is preliminary data.</text>
</comment>
<protein>
    <recommendedName>
        <fullName evidence="8">CASP-like protein</fullName>
    </recommendedName>
</protein>
<evidence type="ECO:0000313" key="11">
    <source>
        <dbReference type="Proteomes" id="UP000827721"/>
    </source>
</evidence>
<keyword evidence="4 8" id="KW-1003">Cell membrane</keyword>
<evidence type="ECO:0000313" key="10">
    <source>
        <dbReference type="EMBL" id="KAH7526836.1"/>
    </source>
</evidence>
<dbReference type="Pfam" id="PF04535">
    <property type="entry name" value="CASP_dom"/>
    <property type="match status" value="1"/>
</dbReference>
<evidence type="ECO:0000256" key="5">
    <source>
        <dbReference type="ARBA" id="ARBA00022692"/>
    </source>
</evidence>
<feature type="transmembrane region" description="Helical" evidence="8">
    <location>
        <begin position="111"/>
        <end position="136"/>
    </location>
</feature>
<dbReference type="InterPro" id="IPR006459">
    <property type="entry name" value="CASP/CASPL"/>
</dbReference>
<evidence type="ECO:0000256" key="4">
    <source>
        <dbReference type="ARBA" id="ARBA00022475"/>
    </source>
</evidence>
<keyword evidence="6 8" id="KW-1133">Transmembrane helix</keyword>
<name>A0ABQ8GZY5_9ROSI</name>
<dbReference type="InterPro" id="IPR044173">
    <property type="entry name" value="CASPL"/>
</dbReference>
<feature type="transmembrane region" description="Helical" evidence="8">
    <location>
        <begin position="156"/>
        <end position="180"/>
    </location>
</feature>
<evidence type="ECO:0000259" key="9">
    <source>
        <dbReference type="Pfam" id="PF04535"/>
    </source>
</evidence>
<dbReference type="PANTHER" id="PTHR36488">
    <property type="entry name" value="CASP-LIKE PROTEIN 1U1"/>
    <property type="match status" value="1"/>
</dbReference>
<feature type="transmembrane region" description="Helical" evidence="8">
    <location>
        <begin position="34"/>
        <end position="54"/>
    </location>
</feature>
<dbReference type="InterPro" id="IPR006702">
    <property type="entry name" value="CASP_dom"/>
</dbReference>
<accession>A0ABQ8GZY5</accession>
<dbReference type="NCBIfam" id="TIGR01569">
    <property type="entry name" value="A_tha_TIGR01569"/>
    <property type="match status" value="1"/>
</dbReference>
<gene>
    <name evidence="10" type="ORF">JRO89_XSUnG0046200</name>
</gene>
<evidence type="ECO:0000256" key="1">
    <source>
        <dbReference type="ARBA" id="ARBA00004651"/>
    </source>
</evidence>
<feature type="transmembrane region" description="Helical" evidence="8">
    <location>
        <begin position="74"/>
        <end position="99"/>
    </location>
</feature>
<sequence>MASSQAGAKENNSSLMIQATSLGSPERSFFMAQILIRVLATAFTLAAISVMLTSTQSAMVFGYNFVVHYSDISAMRFLVGADIVACIFSVLSLLCVFLLSRSGSDLKNIFFLFLHDMVVMVLLISGCAAAIAIGYVSKYGEEKAGWMAVCENVPKFCSRVLVSIVLSVLAFVCFMTLAIMSSSKLMSRPIE</sequence>
<keyword evidence="5 8" id="KW-0812">Transmembrane</keyword>
<dbReference type="Proteomes" id="UP000827721">
    <property type="component" value="Unassembled WGS sequence"/>
</dbReference>
<proteinExistence type="inferred from homology"/>
<evidence type="ECO:0000256" key="8">
    <source>
        <dbReference type="RuleBase" id="RU361233"/>
    </source>
</evidence>
<keyword evidence="11" id="KW-1185">Reference proteome</keyword>
<comment type="similarity">
    <text evidence="2 8">Belongs to the Casparian strip membrane proteins (CASP) family.</text>
</comment>
<evidence type="ECO:0000256" key="3">
    <source>
        <dbReference type="ARBA" id="ARBA00011489"/>
    </source>
</evidence>
<dbReference type="EMBL" id="JAFEMO010000080">
    <property type="protein sequence ID" value="KAH7526836.1"/>
    <property type="molecule type" value="Genomic_DNA"/>
</dbReference>
<reference evidence="10 11" key="1">
    <citation type="submission" date="2021-02" db="EMBL/GenBank/DDBJ databases">
        <title>Plant Genome Project.</title>
        <authorList>
            <person name="Zhang R.-G."/>
        </authorList>
    </citation>
    <scope>NUCLEOTIDE SEQUENCE [LARGE SCALE GENOMIC DNA]</scope>
    <source>
        <tissue evidence="10">Leaves</tissue>
    </source>
</reference>